<organism evidence="1 2">
    <name type="scientific">Ascaris lumbricoides</name>
    <name type="common">Giant roundworm</name>
    <dbReference type="NCBI Taxonomy" id="6252"/>
    <lineage>
        <taxon>Eukaryota</taxon>
        <taxon>Metazoa</taxon>
        <taxon>Ecdysozoa</taxon>
        <taxon>Nematoda</taxon>
        <taxon>Chromadorea</taxon>
        <taxon>Rhabditida</taxon>
        <taxon>Spirurina</taxon>
        <taxon>Ascaridomorpha</taxon>
        <taxon>Ascaridoidea</taxon>
        <taxon>Ascarididae</taxon>
        <taxon>Ascaris</taxon>
    </lineage>
</organism>
<dbReference type="AlphaFoldDB" id="A0A9J2PJ92"/>
<proteinExistence type="predicted"/>
<evidence type="ECO:0000313" key="2">
    <source>
        <dbReference type="WBParaSite" id="ALUE_0001008001-mRNA-1"/>
    </source>
</evidence>
<accession>A0A9J2PJ92</accession>
<sequence length="100" mass="11111">MNGRPLRCAVNEQSIVYSTTVTYSIPLYTFDCFKACPVDFVDSIVDSCERRSSRVVERSFNDGLYTTFGVHCTRRLTPAFGSLSLLPLVVSASIQSLFAD</sequence>
<evidence type="ECO:0000313" key="1">
    <source>
        <dbReference type="Proteomes" id="UP000036681"/>
    </source>
</evidence>
<dbReference type="WBParaSite" id="ALUE_0001008001-mRNA-1">
    <property type="protein sequence ID" value="ALUE_0001008001-mRNA-1"/>
    <property type="gene ID" value="ALUE_0001008001"/>
</dbReference>
<reference evidence="2" key="1">
    <citation type="submission" date="2023-03" db="UniProtKB">
        <authorList>
            <consortium name="WormBaseParasite"/>
        </authorList>
    </citation>
    <scope>IDENTIFICATION</scope>
</reference>
<name>A0A9J2PJ92_ASCLU</name>
<dbReference type="Proteomes" id="UP000036681">
    <property type="component" value="Unplaced"/>
</dbReference>
<keyword evidence="1" id="KW-1185">Reference proteome</keyword>
<protein>
    <submittedName>
        <fullName evidence="2">Uncharacterized protein</fullName>
    </submittedName>
</protein>